<dbReference type="Gene3D" id="1.20.144.10">
    <property type="entry name" value="Phosphatidic acid phosphatase type 2/haloperoxidase"/>
    <property type="match status" value="1"/>
</dbReference>
<dbReference type="EMBL" id="JAFMOF010000003">
    <property type="protein sequence ID" value="MBO0655313.1"/>
    <property type="molecule type" value="Genomic_DNA"/>
</dbReference>
<dbReference type="AlphaFoldDB" id="A0A939FPA6"/>
<protein>
    <submittedName>
        <fullName evidence="4">Phosphatase PAP2 family protein</fullName>
    </submittedName>
</protein>
<dbReference type="InterPro" id="IPR000326">
    <property type="entry name" value="PAP2/HPO"/>
</dbReference>
<name>A0A939FPA6_9ACTN</name>
<evidence type="ECO:0000313" key="4">
    <source>
        <dbReference type="EMBL" id="MBO0655313.1"/>
    </source>
</evidence>
<dbReference type="InterPro" id="IPR036938">
    <property type="entry name" value="PAP2/HPO_sf"/>
</dbReference>
<organism evidence="4 5">
    <name type="scientific">Streptomyces triculaminicus</name>
    <dbReference type="NCBI Taxonomy" id="2816232"/>
    <lineage>
        <taxon>Bacteria</taxon>
        <taxon>Bacillati</taxon>
        <taxon>Actinomycetota</taxon>
        <taxon>Actinomycetes</taxon>
        <taxon>Kitasatosporales</taxon>
        <taxon>Streptomycetaceae</taxon>
        <taxon>Streptomyces</taxon>
    </lineage>
</organism>
<dbReference type="RefSeq" id="WP_207248018.1">
    <property type="nucleotide sequence ID" value="NZ_JAFMOF010000003.1"/>
</dbReference>
<gene>
    <name evidence="4" type="ORF">J1792_21780</name>
</gene>
<evidence type="ECO:0000256" key="2">
    <source>
        <dbReference type="SAM" id="Phobius"/>
    </source>
</evidence>
<accession>A0A939FPA6</accession>
<feature type="transmembrane region" description="Helical" evidence="2">
    <location>
        <begin position="160"/>
        <end position="178"/>
    </location>
</feature>
<dbReference type="Proteomes" id="UP000664781">
    <property type="component" value="Unassembled WGS sequence"/>
</dbReference>
<reference evidence="4" key="1">
    <citation type="submission" date="2021-03" db="EMBL/GenBank/DDBJ databases">
        <title>Streptomyces strains.</title>
        <authorList>
            <person name="Lund M.B."/>
            <person name="Toerring T."/>
        </authorList>
    </citation>
    <scope>NUCLEOTIDE SEQUENCE</scope>
    <source>
        <strain evidence="4">JCM 4242</strain>
    </source>
</reference>
<comment type="caution">
    <text evidence="4">The sequence shown here is derived from an EMBL/GenBank/DDBJ whole genome shotgun (WGS) entry which is preliminary data.</text>
</comment>
<dbReference type="SUPFAM" id="SSF48317">
    <property type="entry name" value="Acid phosphatase/Vanadium-dependent haloperoxidase"/>
    <property type="match status" value="1"/>
</dbReference>
<keyword evidence="2" id="KW-0812">Transmembrane</keyword>
<feature type="transmembrane region" description="Helical" evidence="2">
    <location>
        <begin position="198"/>
        <end position="218"/>
    </location>
</feature>
<evidence type="ECO:0000259" key="3">
    <source>
        <dbReference type="Pfam" id="PF01569"/>
    </source>
</evidence>
<keyword evidence="2" id="KW-1133">Transmembrane helix</keyword>
<feature type="region of interest" description="Disordered" evidence="1">
    <location>
        <begin position="1"/>
        <end position="76"/>
    </location>
</feature>
<feature type="transmembrane region" description="Helical" evidence="2">
    <location>
        <begin position="250"/>
        <end position="267"/>
    </location>
</feature>
<feature type="domain" description="Phosphatidic acid phosphatase type 2/haloperoxidase" evidence="3">
    <location>
        <begin position="162"/>
        <end position="267"/>
    </location>
</feature>
<evidence type="ECO:0000313" key="5">
    <source>
        <dbReference type="Proteomes" id="UP000664781"/>
    </source>
</evidence>
<feature type="transmembrane region" description="Helical" evidence="2">
    <location>
        <begin position="83"/>
        <end position="103"/>
    </location>
</feature>
<keyword evidence="2" id="KW-0472">Membrane</keyword>
<keyword evidence="5" id="KW-1185">Reference proteome</keyword>
<feature type="transmembrane region" description="Helical" evidence="2">
    <location>
        <begin position="134"/>
        <end position="153"/>
    </location>
</feature>
<evidence type="ECO:0000256" key="1">
    <source>
        <dbReference type="SAM" id="MobiDB-lite"/>
    </source>
</evidence>
<proteinExistence type="predicted"/>
<feature type="transmembrane region" description="Helical" evidence="2">
    <location>
        <begin position="223"/>
        <end position="244"/>
    </location>
</feature>
<dbReference type="Pfam" id="PF01569">
    <property type="entry name" value="PAP2"/>
    <property type="match status" value="1"/>
</dbReference>
<sequence length="279" mass="28340">MNATPRPQGTAGDAAPVLPQCRTGRAFAHTTGATGSGNPHRSDGRPPQTPRGARHTGRHGGLGTSPPVPGPPTPSTGFPGFRAAIALPALCTALFALVAWQVAAHGPLRGLDERLGRAAVGTAPRALAELLADLGNTTVALPVLGAAIAVAAVRHRRWAPPLAAALAMAAVPALVVPLKTWIARPGPPAMTPGAHDGFFPSGHAATAAVAYGAAVLLLTRSRWWLGACALLNAAVGAGLVLRGYHWPLDVAGAWCLSVPLLCAAARFRVSCRSPGRPCP</sequence>